<organism evidence="1 2">
    <name type="scientific">Pannus brasiliensis CCIBt3594</name>
    <dbReference type="NCBI Taxonomy" id="1427578"/>
    <lineage>
        <taxon>Bacteria</taxon>
        <taxon>Bacillati</taxon>
        <taxon>Cyanobacteriota</taxon>
        <taxon>Cyanophyceae</taxon>
        <taxon>Oscillatoriophycideae</taxon>
        <taxon>Chroococcales</taxon>
        <taxon>Microcystaceae</taxon>
        <taxon>Pannus</taxon>
    </lineage>
</organism>
<dbReference type="Gene3D" id="2.130.10.10">
    <property type="entry name" value="YVTN repeat-like/Quinoprotein amine dehydrogenase"/>
    <property type="match status" value="1"/>
</dbReference>
<dbReference type="Proteomes" id="UP001328733">
    <property type="component" value="Unassembled WGS sequence"/>
</dbReference>
<proteinExistence type="predicted"/>
<accession>A0AAW9QXZ7</accession>
<reference evidence="1 2" key="1">
    <citation type="submission" date="2024-01" db="EMBL/GenBank/DDBJ databases">
        <title>Genomic insights into the taxonomy and metabolism of the cyanobacterium Pannus brasiliensis CCIBt3594.</title>
        <authorList>
            <person name="Machado M."/>
            <person name="Botero N.B."/>
            <person name="Andreote A.P.D."/>
            <person name="Feitosa A.M.T."/>
            <person name="Popin R."/>
            <person name="Sivonen K."/>
            <person name="Fiore M.F."/>
        </authorList>
    </citation>
    <scope>NUCLEOTIDE SEQUENCE [LARGE SCALE GENOMIC DNA]</scope>
    <source>
        <strain evidence="1 2">CCIBt3594</strain>
    </source>
</reference>
<keyword evidence="2" id="KW-1185">Reference proteome</keyword>
<dbReference type="AlphaFoldDB" id="A0AAW9QXZ7"/>
<evidence type="ECO:0000313" key="1">
    <source>
        <dbReference type="EMBL" id="MEG3440066.1"/>
    </source>
</evidence>
<comment type="caution">
    <text evidence="1">The sequence shown here is derived from an EMBL/GenBank/DDBJ whole genome shotgun (WGS) entry which is preliminary data.</text>
</comment>
<dbReference type="RefSeq" id="WP_332867537.1">
    <property type="nucleotide sequence ID" value="NZ_JBAFSM010000072.1"/>
</dbReference>
<protein>
    <submittedName>
        <fullName evidence="1">Uncharacterized protein</fullName>
    </submittedName>
</protein>
<gene>
    <name evidence="1" type="ORF">V0288_23255</name>
</gene>
<sequence>MLLLLFMFSADAASAFKQKYLIFVGTYTGKGSDGIYSYRFDPDSGEAVGATRRLKALPNKEHKGVRSKKIGRHSQQTYLIENIKNMGSAKHVMINPKRNYSDG</sequence>
<name>A0AAW9QXZ7_9CHRO</name>
<dbReference type="EMBL" id="JBAFSM010000072">
    <property type="protein sequence ID" value="MEG3440066.1"/>
    <property type="molecule type" value="Genomic_DNA"/>
</dbReference>
<evidence type="ECO:0000313" key="2">
    <source>
        <dbReference type="Proteomes" id="UP001328733"/>
    </source>
</evidence>
<dbReference type="InterPro" id="IPR015943">
    <property type="entry name" value="WD40/YVTN_repeat-like_dom_sf"/>
</dbReference>